<dbReference type="eggNOG" id="arCOG01408">
    <property type="taxonomic scope" value="Archaea"/>
</dbReference>
<dbReference type="STRING" id="694429.Pyrfu_0577"/>
<evidence type="ECO:0000313" key="2">
    <source>
        <dbReference type="EMBL" id="AEM38447.1"/>
    </source>
</evidence>
<gene>
    <name evidence="2" type="ordered locus">Pyrfu_0577</name>
</gene>
<dbReference type="KEGG" id="pfm:Pyrfu_0577"/>
<name>G0EGZ7_PYRF1</name>
<dbReference type="HOGENOM" id="CLU_812856_0_0_2"/>
<dbReference type="OrthoDB" id="21325at2157"/>
<evidence type="ECO:0000313" key="3">
    <source>
        <dbReference type="Proteomes" id="UP000001037"/>
    </source>
</evidence>
<organism evidence="2 3">
    <name type="scientific">Pyrolobus fumarii (strain DSM 11204 / 1A)</name>
    <dbReference type="NCBI Taxonomy" id="694429"/>
    <lineage>
        <taxon>Archaea</taxon>
        <taxon>Thermoproteota</taxon>
        <taxon>Thermoprotei</taxon>
        <taxon>Desulfurococcales</taxon>
        <taxon>Pyrodictiaceae</taxon>
        <taxon>Pyrolobus</taxon>
    </lineage>
</organism>
<accession>G0EGZ7</accession>
<dbReference type="EMBL" id="CP002838">
    <property type="protein sequence ID" value="AEM38447.1"/>
    <property type="molecule type" value="Genomic_DNA"/>
</dbReference>
<dbReference type="InterPro" id="IPR028098">
    <property type="entry name" value="Glyco_trans_4-like_N"/>
</dbReference>
<evidence type="ECO:0000259" key="1">
    <source>
        <dbReference type="Pfam" id="PF13439"/>
    </source>
</evidence>
<dbReference type="Pfam" id="PF13439">
    <property type="entry name" value="Glyco_transf_4"/>
    <property type="match status" value="1"/>
</dbReference>
<sequence length="341" mass="38666">MRVFVAWRRISARTRDLAGSLRAKLVFIRSGPPYIRACIETKRVLEELRPQTVIVQLPQGPLLYRVAQLRDRLGYVLVADVHTAMVVHDTLKSLVLNKPFTRYLRRADIVVVHNRLVARLVEEKIGVEPSRILVVYDPPPRMEPVEEPPFAKELGEFILVPAGWAADEPLEEIVEAFCASKASSKYRLVLTGDYGRARRRATRIASMCRAVMLTGFLPAPQYNWLVRNATAVIAATLREYTFLRAAWEAIVLHKPLLASRTRTMEDLLGADYPGLFNPRSGDLERLLGGLAEGNLIEELRASVARLAERLVPEQRSMLEELDRRIRELETSKLECGCSFTR</sequence>
<keyword evidence="3" id="KW-1185">Reference proteome</keyword>
<dbReference type="AlphaFoldDB" id="G0EGZ7"/>
<dbReference type="Proteomes" id="UP000001037">
    <property type="component" value="Chromosome"/>
</dbReference>
<dbReference type="RefSeq" id="WP_014026124.1">
    <property type="nucleotide sequence ID" value="NC_015931.1"/>
</dbReference>
<reference evidence="2 3" key="1">
    <citation type="journal article" date="2011" name="Stand. Genomic Sci.">
        <title>Complete genome sequence of the hyperthermophilic chemolithoautotroph Pyrolobus fumarii type strain (1A).</title>
        <authorList>
            <person name="Anderson I."/>
            <person name="Goker M."/>
            <person name="Nolan M."/>
            <person name="Lucas S."/>
            <person name="Hammon N."/>
            <person name="Deshpande S."/>
            <person name="Cheng J.F."/>
            <person name="Tapia R."/>
            <person name="Han C."/>
            <person name="Goodwin L."/>
            <person name="Pitluck S."/>
            <person name="Huntemann M."/>
            <person name="Liolios K."/>
            <person name="Ivanova N."/>
            <person name="Pagani I."/>
            <person name="Mavromatis K."/>
            <person name="Ovchinikova G."/>
            <person name="Pati A."/>
            <person name="Chen A."/>
            <person name="Palaniappan K."/>
            <person name="Land M."/>
            <person name="Hauser L."/>
            <person name="Brambilla E.M."/>
            <person name="Huber H."/>
            <person name="Yasawong M."/>
            <person name="Rohde M."/>
            <person name="Spring S."/>
            <person name="Abt B."/>
            <person name="Sikorski J."/>
            <person name="Wirth R."/>
            <person name="Detter J.C."/>
            <person name="Woyke T."/>
            <person name="Bristow J."/>
            <person name="Eisen J.A."/>
            <person name="Markowitz V."/>
            <person name="Hugenholtz P."/>
            <person name="Kyrpides N.C."/>
            <person name="Klenk H.P."/>
            <person name="Lapidus A."/>
        </authorList>
    </citation>
    <scope>NUCLEOTIDE SEQUENCE [LARGE SCALE GENOMIC DNA]</scope>
    <source>
        <strain evidence="3">DSM 11204 / 1A</strain>
    </source>
</reference>
<feature type="domain" description="Glycosyltransferase subfamily 4-like N-terminal" evidence="1">
    <location>
        <begin position="26"/>
        <end position="136"/>
    </location>
</feature>
<proteinExistence type="predicted"/>
<dbReference type="GeneID" id="11139039"/>
<dbReference type="SUPFAM" id="SSF53756">
    <property type="entry name" value="UDP-Glycosyltransferase/glycogen phosphorylase"/>
    <property type="match status" value="1"/>
</dbReference>
<protein>
    <recommendedName>
        <fullName evidence="1">Glycosyltransferase subfamily 4-like N-terminal domain-containing protein</fullName>
    </recommendedName>
</protein>
<dbReference type="InParanoid" id="G0EGZ7"/>
<dbReference type="Gene3D" id="3.40.50.2000">
    <property type="entry name" value="Glycogen Phosphorylase B"/>
    <property type="match status" value="2"/>
</dbReference>